<dbReference type="OrthoDB" id="7840049at2"/>
<proteinExistence type="predicted"/>
<dbReference type="AlphaFoldDB" id="M9R0R5"/>
<dbReference type="HOGENOM" id="CLU_2383294_0_0_5"/>
<dbReference type="EMBL" id="CP003740">
    <property type="protein sequence ID" value="AGI66244.1"/>
    <property type="molecule type" value="Genomic_DNA"/>
</dbReference>
<gene>
    <name evidence="1" type="ORF">OAN307_c05060</name>
</gene>
<dbReference type="KEGG" id="oat:OAN307_c05060"/>
<organism evidence="1 2">
    <name type="scientific">Octadecabacter antarcticus 307</name>
    <dbReference type="NCBI Taxonomy" id="391626"/>
    <lineage>
        <taxon>Bacteria</taxon>
        <taxon>Pseudomonadati</taxon>
        <taxon>Pseudomonadota</taxon>
        <taxon>Alphaproteobacteria</taxon>
        <taxon>Rhodobacterales</taxon>
        <taxon>Roseobacteraceae</taxon>
        <taxon>Octadecabacter</taxon>
    </lineage>
</organism>
<dbReference type="STRING" id="391626.OAN307_c05060"/>
<sequence length="94" mass="9893">MGFQTPNARRVLDELISSNGSQGAMPAVVNKVVAQGAQVIVLGYYPVRDLCGPFAPCIAVLDELAARQARLAASNHDVTFVDSGLVIRRGNALA</sequence>
<accession>M9R0R5</accession>
<evidence type="ECO:0000313" key="1">
    <source>
        <dbReference type="EMBL" id="AGI66244.1"/>
    </source>
</evidence>
<name>M9R0R5_9RHOB</name>
<protein>
    <submittedName>
        <fullName evidence="1">Lipolytic enzyme</fullName>
    </submittedName>
</protein>
<dbReference type="Proteomes" id="UP000005307">
    <property type="component" value="Chromosome"/>
</dbReference>
<evidence type="ECO:0000313" key="2">
    <source>
        <dbReference type="Proteomes" id="UP000005307"/>
    </source>
</evidence>
<reference evidence="1 2" key="1">
    <citation type="journal article" date="2013" name="PLoS ONE">
        <title>Poles Apart: Arctic and Antarctic Octadecabacter strains Share High Genome Plasticity and a New Type of Xanthorhodopsin.</title>
        <authorList>
            <person name="Vollmers J."/>
            <person name="Voget S."/>
            <person name="Dietrich S."/>
            <person name="Gollnow K."/>
            <person name="Smits M."/>
            <person name="Meyer K."/>
            <person name="Brinkhoff T."/>
            <person name="Simon M."/>
            <person name="Daniel R."/>
        </authorList>
    </citation>
    <scope>NUCLEOTIDE SEQUENCE [LARGE SCALE GENOMIC DNA]</scope>
    <source>
        <strain evidence="1 2">307</strain>
    </source>
</reference>
<keyword evidence="2" id="KW-1185">Reference proteome</keyword>